<evidence type="ECO:0000256" key="4">
    <source>
        <dbReference type="ARBA" id="ARBA00011218"/>
    </source>
</evidence>
<comment type="subunit">
    <text evidence="4">Hexamer formed by 3 homodimers.</text>
</comment>
<evidence type="ECO:0000256" key="8">
    <source>
        <dbReference type="ARBA" id="ARBA00022679"/>
    </source>
</evidence>
<dbReference type="EMBL" id="CP047423">
    <property type="protein sequence ID" value="QPD04291.1"/>
    <property type="molecule type" value="Genomic_DNA"/>
</dbReference>
<evidence type="ECO:0000256" key="2">
    <source>
        <dbReference type="ARBA" id="ARBA00004893"/>
    </source>
</evidence>
<dbReference type="PANTHER" id="PTHR32179:SF3">
    <property type="entry name" value="NICOTINATE-NUCLEOTIDE PYROPHOSPHORYLASE [CARBOXYLATING]"/>
    <property type="match status" value="1"/>
</dbReference>
<feature type="binding site" evidence="13">
    <location>
        <begin position="132"/>
        <end position="134"/>
    </location>
    <ligand>
        <name>substrate</name>
    </ligand>
</feature>
<reference evidence="16 17" key="1">
    <citation type="journal article" date="2020" name="ISME J.">
        <title>Enrichment and physiological characterization of a novel comammox Nitrospira indicates ammonium inhibition of complete nitrification.</title>
        <authorList>
            <person name="Sakoula D."/>
            <person name="Koch H."/>
            <person name="Frank J."/>
            <person name="Jetten M.S.M."/>
            <person name="van Kessel M.A.H.J."/>
            <person name="Lucker S."/>
        </authorList>
    </citation>
    <scope>NUCLEOTIDE SEQUENCE [LARGE SCALE GENOMIC DNA]</scope>
    <source>
        <strain evidence="16">Comreactor17</strain>
    </source>
</reference>
<feature type="binding site" evidence="13">
    <location>
        <position position="99"/>
    </location>
    <ligand>
        <name>substrate</name>
    </ligand>
</feature>
<name>A0A7S8IZJ0_9BACT</name>
<dbReference type="InterPro" id="IPR013785">
    <property type="entry name" value="Aldolase_TIM"/>
</dbReference>
<accession>A0A7S8IZJ0</accession>
<comment type="pathway">
    <text evidence="2">Cofactor biosynthesis; NAD(+) biosynthesis; nicotinate D-ribonucleotide from quinolinate: step 1/1.</text>
</comment>
<dbReference type="Pfam" id="PF01729">
    <property type="entry name" value="QRPTase_C"/>
    <property type="match status" value="1"/>
</dbReference>
<evidence type="ECO:0000313" key="17">
    <source>
        <dbReference type="Proteomes" id="UP000593737"/>
    </source>
</evidence>
<dbReference type="InterPro" id="IPR037128">
    <property type="entry name" value="Quinolinate_PRibosylTase_N_sf"/>
</dbReference>
<dbReference type="PIRSF" id="PIRSF006250">
    <property type="entry name" value="NadC_ModD"/>
    <property type="match status" value="1"/>
</dbReference>
<evidence type="ECO:0000256" key="5">
    <source>
        <dbReference type="ARBA" id="ARBA00011944"/>
    </source>
</evidence>
<evidence type="ECO:0000256" key="6">
    <source>
        <dbReference type="ARBA" id="ARBA00022642"/>
    </source>
</evidence>
<keyword evidence="6" id="KW-0662">Pyridine nucleotide biosynthesis</keyword>
<dbReference type="GO" id="GO:0009435">
    <property type="term" value="P:NAD+ biosynthetic process"/>
    <property type="evidence" value="ECO:0007669"/>
    <property type="project" value="UniProtKB-UniPathway"/>
</dbReference>
<dbReference type="GO" id="GO:0034213">
    <property type="term" value="P:quinolinate catabolic process"/>
    <property type="evidence" value="ECO:0007669"/>
    <property type="project" value="TreeGrafter"/>
</dbReference>
<dbReference type="AlphaFoldDB" id="A0A7S8IZJ0"/>
<dbReference type="InterPro" id="IPR004393">
    <property type="entry name" value="NadC"/>
</dbReference>
<dbReference type="Gene3D" id="3.90.1170.20">
    <property type="entry name" value="Quinolinate phosphoribosyl transferase, N-terminal domain"/>
    <property type="match status" value="1"/>
</dbReference>
<evidence type="ECO:0000259" key="14">
    <source>
        <dbReference type="Pfam" id="PF01729"/>
    </source>
</evidence>
<organism evidence="16 17">
    <name type="scientific">Candidatus Nitrospira kreftii</name>
    <dbReference type="NCBI Taxonomy" id="2652173"/>
    <lineage>
        <taxon>Bacteria</taxon>
        <taxon>Pseudomonadati</taxon>
        <taxon>Nitrospirota</taxon>
        <taxon>Nitrospiria</taxon>
        <taxon>Nitrospirales</taxon>
        <taxon>Nitrospiraceae</taxon>
        <taxon>Nitrospira</taxon>
    </lineage>
</organism>
<dbReference type="Proteomes" id="UP000593737">
    <property type="component" value="Chromosome"/>
</dbReference>
<dbReference type="SUPFAM" id="SSF51690">
    <property type="entry name" value="Nicotinate/Quinolinate PRTase C-terminal domain-like"/>
    <property type="match status" value="1"/>
</dbReference>
<dbReference type="FunFam" id="3.90.1170.20:FF:000001">
    <property type="entry name" value="Nicotinate-nucleotide diphosphorylase (Carboxylating)"/>
    <property type="match status" value="1"/>
</dbReference>
<evidence type="ECO:0000256" key="3">
    <source>
        <dbReference type="ARBA" id="ARBA00009400"/>
    </source>
</evidence>
<feature type="binding site" evidence="13">
    <location>
        <position position="200"/>
    </location>
    <ligand>
        <name>substrate</name>
    </ligand>
</feature>
<dbReference type="GO" id="GO:0004514">
    <property type="term" value="F:nicotinate-nucleotide diphosphorylase (carboxylating) activity"/>
    <property type="evidence" value="ECO:0007669"/>
    <property type="project" value="UniProtKB-EC"/>
</dbReference>
<comment type="catalytic activity">
    <reaction evidence="10">
        <text>nicotinate beta-D-ribonucleotide + CO2 + diphosphate = quinolinate + 5-phospho-alpha-D-ribose 1-diphosphate + 2 H(+)</text>
        <dbReference type="Rhea" id="RHEA:12733"/>
        <dbReference type="ChEBI" id="CHEBI:15378"/>
        <dbReference type="ChEBI" id="CHEBI:16526"/>
        <dbReference type="ChEBI" id="CHEBI:29959"/>
        <dbReference type="ChEBI" id="CHEBI:33019"/>
        <dbReference type="ChEBI" id="CHEBI:57502"/>
        <dbReference type="ChEBI" id="CHEBI:58017"/>
        <dbReference type="EC" id="2.4.2.19"/>
    </reaction>
</comment>
<evidence type="ECO:0000256" key="1">
    <source>
        <dbReference type="ARBA" id="ARBA00003237"/>
    </source>
</evidence>
<comment type="similarity">
    <text evidence="3 12">Belongs to the NadC/ModD family.</text>
</comment>
<gene>
    <name evidence="16" type="ORF">Nkreftii_002065</name>
</gene>
<protein>
    <recommendedName>
        <fullName evidence="11">Probable nicotinate-nucleotide pyrophosphorylase [carboxylating]</fullName>
        <ecNumber evidence="5">2.4.2.19</ecNumber>
    </recommendedName>
    <alternativeName>
        <fullName evidence="9">Quinolinate phosphoribosyltransferase [decarboxylating]</fullName>
    </alternativeName>
</protein>
<feature type="binding site" evidence="13">
    <location>
        <position position="166"/>
    </location>
    <ligand>
        <name>substrate</name>
    </ligand>
</feature>
<evidence type="ECO:0000256" key="9">
    <source>
        <dbReference type="ARBA" id="ARBA00033102"/>
    </source>
</evidence>
<dbReference type="KEGG" id="nkf:Nkreftii_002065"/>
<dbReference type="UniPathway" id="UPA00253">
    <property type="reaction ID" value="UER00331"/>
</dbReference>
<keyword evidence="8 12" id="KW-0808">Transferase</keyword>
<dbReference type="InterPro" id="IPR036068">
    <property type="entry name" value="Nicotinate_pribotase-like_C"/>
</dbReference>
<evidence type="ECO:0000256" key="11">
    <source>
        <dbReference type="ARBA" id="ARBA00069173"/>
    </source>
</evidence>
<dbReference type="NCBIfam" id="TIGR00078">
    <property type="entry name" value="nadC"/>
    <property type="match status" value="1"/>
</dbReference>
<dbReference type="InterPro" id="IPR027277">
    <property type="entry name" value="NadC/ModD"/>
</dbReference>
<evidence type="ECO:0000256" key="10">
    <source>
        <dbReference type="ARBA" id="ARBA00047445"/>
    </source>
</evidence>
<dbReference type="SUPFAM" id="SSF54675">
    <property type="entry name" value="Nicotinate/Quinolinate PRTase N-terminal domain-like"/>
    <property type="match status" value="1"/>
</dbReference>
<evidence type="ECO:0000313" key="16">
    <source>
        <dbReference type="EMBL" id="QPD04291.1"/>
    </source>
</evidence>
<dbReference type="InterPro" id="IPR022412">
    <property type="entry name" value="Quinolinate_PRibosylTrfase_N"/>
</dbReference>
<evidence type="ECO:0000256" key="7">
    <source>
        <dbReference type="ARBA" id="ARBA00022676"/>
    </source>
</evidence>
<feature type="domain" description="Quinolinate phosphoribosyl transferase N-terminal" evidence="15">
    <location>
        <begin position="24"/>
        <end position="109"/>
    </location>
</feature>
<comment type="function">
    <text evidence="1">Involved in the catabolism of quinolinic acid (QA).</text>
</comment>
<dbReference type="InterPro" id="IPR002638">
    <property type="entry name" value="Quinolinate_PRibosylTrfase_C"/>
</dbReference>
<feature type="domain" description="Quinolinate phosphoribosyl transferase C-terminal" evidence="14">
    <location>
        <begin position="111"/>
        <end position="279"/>
    </location>
</feature>
<proteinExistence type="inferred from homology"/>
<dbReference type="GO" id="GO:0005737">
    <property type="term" value="C:cytoplasm"/>
    <property type="evidence" value="ECO:0007669"/>
    <property type="project" value="TreeGrafter"/>
</dbReference>
<dbReference type="CDD" id="cd01572">
    <property type="entry name" value="QPRTase"/>
    <property type="match status" value="1"/>
</dbReference>
<dbReference type="PANTHER" id="PTHR32179">
    <property type="entry name" value="NICOTINATE-NUCLEOTIDE PYROPHOSPHORYLASE [CARBOXYLATING]"/>
    <property type="match status" value="1"/>
</dbReference>
<keyword evidence="7 12" id="KW-0328">Glycosyltransferase</keyword>
<sequence>MKLPAAEIRRAVRQGLEEDLARGDATTSALFSSPVPTQARIMAQQSLIVAGMAAAVQTFLFVDPFTRLSVFKHDGDQAKNGESLICLEGDGRSILQAERVALNFLQHLSGIATLTQQFCLAVRDYPVNILDTRKTLPGWRALQKWAVSLGGGMNHRQSLSDGILIKDNHLALLQKERRPIEKACRLARAHRSPTLPIIVEVESLSEVRQALAGRPDIILLDNMSPSMVRRAVGLIKKKALVEVSGGITLRNVRAMAAAGANRISVGALTHSAPAAAMSLVLTLSPQSRSRRS</sequence>
<evidence type="ECO:0000259" key="15">
    <source>
        <dbReference type="Pfam" id="PF02749"/>
    </source>
</evidence>
<evidence type="ECO:0000256" key="12">
    <source>
        <dbReference type="PIRNR" id="PIRNR006250"/>
    </source>
</evidence>
<evidence type="ECO:0000256" key="13">
    <source>
        <dbReference type="PIRSR" id="PIRSR006250-1"/>
    </source>
</evidence>
<feature type="binding site" evidence="13">
    <location>
        <begin position="265"/>
        <end position="267"/>
    </location>
    <ligand>
        <name>substrate</name>
    </ligand>
</feature>
<dbReference type="Pfam" id="PF02749">
    <property type="entry name" value="QRPTase_N"/>
    <property type="match status" value="1"/>
</dbReference>
<feature type="binding site" evidence="13">
    <location>
        <begin position="244"/>
        <end position="246"/>
    </location>
    <ligand>
        <name>substrate</name>
    </ligand>
</feature>
<dbReference type="EC" id="2.4.2.19" evidence="5"/>
<feature type="binding site" evidence="13">
    <location>
        <position position="221"/>
    </location>
    <ligand>
        <name>substrate</name>
    </ligand>
</feature>
<dbReference type="Gene3D" id="3.20.20.70">
    <property type="entry name" value="Aldolase class I"/>
    <property type="match status" value="1"/>
</dbReference>
<feature type="binding site" evidence="13">
    <location>
        <position position="156"/>
    </location>
    <ligand>
        <name>substrate</name>
    </ligand>
</feature>
<dbReference type="FunFam" id="3.20.20.70:FF:000030">
    <property type="entry name" value="Nicotinate-nucleotide pyrophosphorylase, carboxylating"/>
    <property type="match status" value="1"/>
</dbReference>